<dbReference type="Proteomes" id="UP000342300">
    <property type="component" value="Unassembled WGS sequence"/>
</dbReference>
<reference evidence="1 2" key="1">
    <citation type="submission" date="2017-09" db="EMBL/GenBank/DDBJ databases">
        <title>Metagenomic Analysis Reveals Denitrifying Candidatus Accumulibacter and Flanking Population as a Source of N2O.</title>
        <authorList>
            <person name="Gao H."/>
            <person name="Mao Y."/>
            <person name="Zhao X."/>
            <person name="Liu W.-T."/>
            <person name="Zhang T."/>
            <person name="Wells G."/>
        </authorList>
    </citation>
    <scope>NUCLEOTIDE SEQUENCE [LARGE SCALE GENOMIC DNA]</scope>
    <source>
        <strain evidence="1">CANDO_2_IC</strain>
    </source>
</reference>
<dbReference type="PANTHER" id="PTHR36529">
    <property type="entry name" value="SLL1095 PROTEIN"/>
    <property type="match status" value="1"/>
</dbReference>
<dbReference type="InterPro" id="IPR029044">
    <property type="entry name" value="Nucleotide-diphossugar_trans"/>
</dbReference>
<dbReference type="Pfam" id="PF09837">
    <property type="entry name" value="DUF2064"/>
    <property type="match status" value="1"/>
</dbReference>
<organism evidence="1 2">
    <name type="scientific">Candidatus Accumulibacter phosphatis</name>
    <dbReference type="NCBI Taxonomy" id="327160"/>
    <lineage>
        <taxon>Bacteria</taxon>
        <taxon>Pseudomonadati</taxon>
        <taxon>Pseudomonadota</taxon>
        <taxon>Betaproteobacteria</taxon>
        <taxon>Candidatus Accumulibacter</taxon>
    </lineage>
</organism>
<dbReference type="SUPFAM" id="SSF53448">
    <property type="entry name" value="Nucleotide-diphospho-sugar transferases"/>
    <property type="match status" value="1"/>
</dbReference>
<dbReference type="InterPro" id="IPR018641">
    <property type="entry name" value="Trfase_1_rSAM/seldom-assoc"/>
</dbReference>
<dbReference type="Gene3D" id="3.90.550.10">
    <property type="entry name" value="Spore Coat Polysaccharide Biosynthesis Protein SpsA, Chain A"/>
    <property type="match status" value="1"/>
</dbReference>
<evidence type="ECO:0008006" key="3">
    <source>
        <dbReference type="Google" id="ProtNLM"/>
    </source>
</evidence>
<dbReference type="AlphaFoldDB" id="A0A6A7RTI8"/>
<accession>A0A6A7RTI8</accession>
<dbReference type="EMBL" id="PDHS01000231">
    <property type="protein sequence ID" value="MQM30903.1"/>
    <property type="molecule type" value="Genomic_DNA"/>
</dbReference>
<name>A0A6A7RTI8_9PROT</name>
<feature type="non-terminal residue" evidence="1">
    <location>
        <position position="1"/>
    </location>
</feature>
<gene>
    <name evidence="1" type="ORF">CRU78_10415</name>
</gene>
<sequence>GRNDAVFIPAEDGGYVLLGLRCPQPGLFEGVDWGSERVMAQTRQRLLALGLRWCELPALWDVDRPADLTRLATLPGFGANKADSPDRAHR</sequence>
<proteinExistence type="predicted"/>
<comment type="caution">
    <text evidence="1">The sequence shown here is derived from an EMBL/GenBank/DDBJ whole genome shotgun (WGS) entry which is preliminary data.</text>
</comment>
<evidence type="ECO:0000313" key="1">
    <source>
        <dbReference type="EMBL" id="MQM30903.1"/>
    </source>
</evidence>
<protein>
    <recommendedName>
        <fullName evidence="3">Glycosyltransferase</fullName>
    </recommendedName>
</protein>
<evidence type="ECO:0000313" key="2">
    <source>
        <dbReference type="Proteomes" id="UP000342300"/>
    </source>
</evidence>
<dbReference type="PANTHER" id="PTHR36529:SF1">
    <property type="entry name" value="GLYCOSYLTRANSFERASE"/>
    <property type="match status" value="1"/>
</dbReference>